<comment type="caution">
    <text evidence="3">The sequence shown here is derived from an EMBL/GenBank/DDBJ whole genome shotgun (WGS) entry which is preliminary data.</text>
</comment>
<keyword evidence="2" id="KW-0732">Signal</keyword>
<evidence type="ECO:0000313" key="4">
    <source>
        <dbReference type="Proteomes" id="UP001146336"/>
    </source>
</evidence>
<protein>
    <submittedName>
        <fullName evidence="3">Uncharacterized protein</fullName>
    </submittedName>
</protein>
<name>A0ABT6D6F7_9LACO</name>
<sequence>MSRKSIQALTVLMTAVSAFSYAGYALSPDATGNNIVHASSVTSTTPQQKLLVAMQNKLAEKNIAVVGGDFGNGRVSLNFLKDVDANTSVAYQLIMNTDQTVTLKTSVVKNNANVGQSVIKGKIANTNGQPVFSAINPKTNKLVSINLNNGKQLSVALTPIEALIGSGMTAGEAGELALAAIDPIPVIAVAATVGIGLGVYTLAKQVQQTHYVAPNVVSDKYHFDGMSSSTKDYSPSFGSITIPNVSSVTPQFTQDVKSLQNAANTLGRFNIDIAGIKAANSQISEGSKTAAAGLATMNHAVSGMNQGITMANAGLNTMNHALSGINQTVSGMNQGITMANAGLNTMNHALSGINQTVSGMIQDTAGINSTLQGLNGAITNLNNIVAKLGQHTAPDAETLREQSSMKYLLDTAKQVPGDILKRTTQAATTVAPLLTYIQSVDPKDFAKIAANFAPLATVAQNLQNLDASWNHYNGSTANSKTASSAASSNKSTSNVKPVTKPVVKPTTKPAATPTVTSKATTVTPTRPVINTAVVDKVKKTVTIPVLSKYDGSITSQVSELSSVTNGSVYGKALSATTAVKKDKTSNVVRNTGAGASTGIFKVSFPVFNAYGTATTKYNSLNGGFADVYINVNTGQISGNLNDVIQHVPSKFPVLDSINPGNGVIVRGRATPDAKIIIQVGSKTKQQTTADKNGVFTFPSLSIGLKDTVSVWGTQPASRDILYTTSNANGNFDKSSKAYGDEYVKEAPNMSVADMKKYVPDGWSAYNVNGRVQIKDPTTRNNVLKRSSGMNPASKEYKSLVNGNNKGYRIRIDPADGVTNYTHIHIYNDQGQLLDKSGQPVDFNDPNGHIPYTQPVPNSNFQ</sequence>
<dbReference type="Gene3D" id="1.20.5.300">
    <property type="match status" value="1"/>
</dbReference>
<proteinExistence type="predicted"/>
<accession>A0ABT6D6F7</accession>
<evidence type="ECO:0000256" key="2">
    <source>
        <dbReference type="SAM" id="SignalP"/>
    </source>
</evidence>
<feature type="region of interest" description="Disordered" evidence="1">
    <location>
        <begin position="477"/>
        <end position="519"/>
    </location>
</feature>
<evidence type="ECO:0000313" key="3">
    <source>
        <dbReference type="EMBL" id="MDF9301002.1"/>
    </source>
</evidence>
<evidence type="ECO:0000256" key="1">
    <source>
        <dbReference type="SAM" id="MobiDB-lite"/>
    </source>
</evidence>
<dbReference type="Proteomes" id="UP001146336">
    <property type="component" value="Unassembled WGS sequence"/>
</dbReference>
<feature type="region of interest" description="Disordered" evidence="1">
    <location>
        <begin position="835"/>
        <end position="861"/>
    </location>
</feature>
<feature type="chain" id="PRO_5046196596" evidence="2">
    <location>
        <begin position="23"/>
        <end position="861"/>
    </location>
</feature>
<gene>
    <name evidence="3" type="ORF">OIT47_012090</name>
</gene>
<keyword evidence="4" id="KW-1185">Reference proteome</keyword>
<feature type="signal peptide" evidence="2">
    <location>
        <begin position="1"/>
        <end position="22"/>
    </location>
</feature>
<dbReference type="EMBL" id="JAOZFC020000005">
    <property type="protein sequence ID" value="MDF9301002.1"/>
    <property type="molecule type" value="Genomic_DNA"/>
</dbReference>
<dbReference type="RefSeq" id="WP_277426402.1">
    <property type="nucleotide sequence ID" value="NZ_JAOZFC020000005.1"/>
</dbReference>
<reference evidence="3" key="1">
    <citation type="submission" date="2023-03" db="EMBL/GenBank/DDBJ databases">
        <title>Comparative genomics of Weissella fermenti BK2, and weissella type species.</title>
        <authorList>
            <person name="Lee J.K."/>
            <person name="Baek J.H."/>
            <person name="Kim J.M."/>
            <person name="Choi D.G."/>
            <person name="Jeon C.O."/>
        </authorList>
    </citation>
    <scope>NUCLEOTIDE SEQUENCE</scope>
    <source>
        <strain evidence="3">BK2</strain>
    </source>
</reference>
<organism evidence="3 4">
    <name type="scientific">Weissella fermenti</name>
    <dbReference type="NCBI Taxonomy" id="2987699"/>
    <lineage>
        <taxon>Bacteria</taxon>
        <taxon>Bacillati</taxon>
        <taxon>Bacillota</taxon>
        <taxon>Bacilli</taxon>
        <taxon>Lactobacillales</taxon>
        <taxon>Lactobacillaceae</taxon>
        <taxon>Weissella</taxon>
    </lineage>
</organism>